<dbReference type="Pfam" id="PF13581">
    <property type="entry name" value="HATPase_c_2"/>
    <property type="match status" value="1"/>
</dbReference>
<dbReference type="RefSeq" id="WP_231440385.1">
    <property type="nucleotide sequence ID" value="NZ_JAJOMB010000004.1"/>
</dbReference>
<keyword evidence="1" id="KW-0808">Transferase</keyword>
<keyword evidence="3" id="KW-0547">Nucleotide-binding</keyword>
<accession>A0A9X1N9T2</accession>
<keyword evidence="3" id="KW-0067">ATP-binding</keyword>
<evidence type="ECO:0000313" key="4">
    <source>
        <dbReference type="Proteomes" id="UP001138997"/>
    </source>
</evidence>
<dbReference type="PANTHER" id="PTHR35526:SF3">
    <property type="entry name" value="ANTI-SIGMA-F FACTOR RSBW"/>
    <property type="match status" value="1"/>
</dbReference>
<dbReference type="InterPro" id="IPR050267">
    <property type="entry name" value="Anti-sigma-factor_SerPK"/>
</dbReference>
<keyword evidence="1" id="KW-0418">Kinase</keyword>
<dbReference type="EMBL" id="JAJOMB010000004">
    <property type="protein sequence ID" value="MCD5311207.1"/>
    <property type="molecule type" value="Genomic_DNA"/>
</dbReference>
<proteinExistence type="predicted"/>
<dbReference type="CDD" id="cd16936">
    <property type="entry name" value="HATPase_RsbW-like"/>
    <property type="match status" value="1"/>
</dbReference>
<evidence type="ECO:0000259" key="2">
    <source>
        <dbReference type="Pfam" id="PF13581"/>
    </source>
</evidence>
<dbReference type="GO" id="GO:0004674">
    <property type="term" value="F:protein serine/threonine kinase activity"/>
    <property type="evidence" value="ECO:0007669"/>
    <property type="project" value="UniProtKB-KW"/>
</dbReference>
<dbReference type="PANTHER" id="PTHR35526">
    <property type="entry name" value="ANTI-SIGMA-F FACTOR RSBW-RELATED"/>
    <property type="match status" value="1"/>
</dbReference>
<dbReference type="InterPro" id="IPR036890">
    <property type="entry name" value="HATPase_C_sf"/>
</dbReference>
<comment type="caution">
    <text evidence="3">The sequence shown here is derived from an EMBL/GenBank/DDBJ whole genome shotgun (WGS) entry which is preliminary data.</text>
</comment>
<dbReference type="Gene3D" id="3.30.565.10">
    <property type="entry name" value="Histidine kinase-like ATPase, C-terminal domain"/>
    <property type="match status" value="1"/>
</dbReference>
<dbReference type="AlphaFoldDB" id="A0A9X1N9T2"/>
<reference evidence="3" key="1">
    <citation type="submission" date="2021-11" db="EMBL/GenBank/DDBJ databases">
        <title>Streptomyces corallinus and Kineosporia corallina sp. nov., two new coral-derived marine actinobacteria.</title>
        <authorList>
            <person name="Buangrab K."/>
            <person name="Sutthacheep M."/>
            <person name="Yeemin T."/>
            <person name="Harunari E."/>
            <person name="Igarashi Y."/>
            <person name="Sripreechasak P."/>
            <person name="Kanchanasin P."/>
            <person name="Tanasupawat S."/>
            <person name="Phongsopitanun W."/>
        </authorList>
    </citation>
    <scope>NUCLEOTIDE SEQUENCE</scope>
    <source>
        <strain evidence="3">JCM 31032</strain>
    </source>
</reference>
<evidence type="ECO:0000313" key="3">
    <source>
        <dbReference type="EMBL" id="MCD5311207.1"/>
    </source>
</evidence>
<dbReference type="InterPro" id="IPR003594">
    <property type="entry name" value="HATPase_dom"/>
</dbReference>
<evidence type="ECO:0000256" key="1">
    <source>
        <dbReference type="ARBA" id="ARBA00022527"/>
    </source>
</evidence>
<keyword evidence="1" id="KW-0723">Serine/threonine-protein kinase</keyword>
<organism evidence="3 4">
    <name type="scientific">Kineosporia babensis</name>
    <dbReference type="NCBI Taxonomy" id="499548"/>
    <lineage>
        <taxon>Bacteria</taxon>
        <taxon>Bacillati</taxon>
        <taxon>Actinomycetota</taxon>
        <taxon>Actinomycetes</taxon>
        <taxon>Kineosporiales</taxon>
        <taxon>Kineosporiaceae</taxon>
        <taxon>Kineosporia</taxon>
    </lineage>
</organism>
<protein>
    <submittedName>
        <fullName evidence="3">ATP-binding protein</fullName>
    </submittedName>
</protein>
<gene>
    <name evidence="3" type="ORF">LR394_09880</name>
</gene>
<keyword evidence="4" id="KW-1185">Reference proteome</keyword>
<feature type="domain" description="Histidine kinase/HSP90-like ATPase" evidence="2">
    <location>
        <begin position="51"/>
        <end position="125"/>
    </location>
</feature>
<dbReference type="GO" id="GO:0005524">
    <property type="term" value="F:ATP binding"/>
    <property type="evidence" value="ECO:0007669"/>
    <property type="project" value="UniProtKB-KW"/>
</dbReference>
<dbReference type="Proteomes" id="UP001138997">
    <property type="component" value="Unassembled WGS sequence"/>
</dbReference>
<dbReference type="SUPFAM" id="SSF55874">
    <property type="entry name" value="ATPase domain of HSP90 chaperone/DNA topoisomerase II/histidine kinase"/>
    <property type="match status" value="1"/>
</dbReference>
<sequence>MKDIPSRIPRHPHGLWTLADLAELAPVREQLGGLCRREPPVVLPPDSPVMAEPRRRVELVCTELVGNALRHGRPPVRVELASTATHWLITVQDAAPQEHPVLGSPVAEQIGGRGLAIVLALSSQAGWYVEGPSKTVWAEIPDLPPEELLRRLKLSSA</sequence>
<name>A0A9X1N9T2_9ACTN</name>